<evidence type="ECO:0000313" key="2">
    <source>
        <dbReference type="EMBL" id="MDD7970402.1"/>
    </source>
</evidence>
<protein>
    <recommendedName>
        <fullName evidence="4">Lipoprotein</fullName>
    </recommendedName>
</protein>
<name>A0ABT5T5M4_9RHOB</name>
<gene>
    <name evidence="2" type="ORF">PUT78_04755</name>
</gene>
<proteinExistence type="predicted"/>
<dbReference type="EMBL" id="JAQZSM010000003">
    <property type="protein sequence ID" value="MDD7970402.1"/>
    <property type="molecule type" value="Genomic_DNA"/>
</dbReference>
<reference evidence="2" key="1">
    <citation type="submission" date="2023-02" db="EMBL/GenBank/DDBJ databases">
        <title>Description of Roseinatronobacter alkalisoli sp. nov., an alkaliphilic bacerium isolated from soda soil.</title>
        <authorList>
            <person name="Wei W."/>
        </authorList>
    </citation>
    <scope>NUCLEOTIDE SEQUENCE</scope>
    <source>
        <strain evidence="2">HJB301</strain>
    </source>
</reference>
<feature type="chain" id="PRO_5045407592" description="Lipoprotein" evidence="1">
    <location>
        <begin position="21"/>
        <end position="43"/>
    </location>
</feature>
<evidence type="ECO:0000256" key="1">
    <source>
        <dbReference type="SAM" id="SignalP"/>
    </source>
</evidence>
<evidence type="ECO:0008006" key="4">
    <source>
        <dbReference type="Google" id="ProtNLM"/>
    </source>
</evidence>
<keyword evidence="1" id="KW-0732">Signal</keyword>
<dbReference type="PROSITE" id="PS51257">
    <property type="entry name" value="PROKAR_LIPOPROTEIN"/>
    <property type="match status" value="1"/>
</dbReference>
<comment type="caution">
    <text evidence="2">The sequence shown here is derived from an EMBL/GenBank/DDBJ whole genome shotgun (WGS) entry which is preliminary data.</text>
</comment>
<dbReference type="Proteomes" id="UP001431784">
    <property type="component" value="Unassembled WGS sequence"/>
</dbReference>
<dbReference type="RefSeq" id="WP_274351021.1">
    <property type="nucleotide sequence ID" value="NZ_JAQZSM010000003.1"/>
</dbReference>
<accession>A0ABT5T5M4</accession>
<organism evidence="2 3">
    <name type="scientific">Roseinatronobacter alkalisoli</name>
    <dbReference type="NCBI Taxonomy" id="3028235"/>
    <lineage>
        <taxon>Bacteria</taxon>
        <taxon>Pseudomonadati</taxon>
        <taxon>Pseudomonadota</taxon>
        <taxon>Alphaproteobacteria</taxon>
        <taxon>Rhodobacterales</taxon>
        <taxon>Paracoccaceae</taxon>
        <taxon>Roseinatronobacter</taxon>
    </lineage>
</organism>
<feature type="signal peptide" evidence="1">
    <location>
        <begin position="1"/>
        <end position="20"/>
    </location>
</feature>
<evidence type="ECO:0000313" key="3">
    <source>
        <dbReference type="Proteomes" id="UP001431784"/>
    </source>
</evidence>
<keyword evidence="3" id="KW-1185">Reference proteome</keyword>
<sequence length="43" mass="4403">MSKFTILAVFGAVLALGACAKHKPAPEPVPAPIMVEPVSTKGK</sequence>